<feature type="non-terminal residue" evidence="12">
    <location>
        <position position="1"/>
    </location>
</feature>
<dbReference type="Pfam" id="PF00560">
    <property type="entry name" value="LRR_1"/>
    <property type="match status" value="2"/>
</dbReference>
<evidence type="ECO:0000313" key="12">
    <source>
        <dbReference type="EMBL" id="EPS64024.1"/>
    </source>
</evidence>
<dbReference type="PANTHER" id="PTHR48007:SF56">
    <property type="entry name" value="LOW QUALITY PROTEIN: PROTEIN STRUBBELIG-RECEPTOR FAMILY 2"/>
    <property type="match status" value="1"/>
</dbReference>
<name>S8CAS9_9LAMI</name>
<dbReference type="InterPro" id="IPR011009">
    <property type="entry name" value="Kinase-like_dom_sf"/>
</dbReference>
<evidence type="ECO:0000256" key="1">
    <source>
        <dbReference type="ARBA" id="ARBA00004167"/>
    </source>
</evidence>
<comment type="caution">
    <text evidence="12">The sequence shown here is derived from an EMBL/GenBank/DDBJ whole genome shotgun (WGS) entry which is preliminary data.</text>
</comment>
<feature type="domain" description="Protein kinase" evidence="11">
    <location>
        <begin position="379"/>
        <end position="658"/>
    </location>
</feature>
<keyword evidence="4" id="KW-0732">Signal</keyword>
<evidence type="ECO:0000313" key="13">
    <source>
        <dbReference type="Proteomes" id="UP000015453"/>
    </source>
</evidence>
<dbReference type="Pfam" id="PF13855">
    <property type="entry name" value="LRR_8"/>
    <property type="match status" value="1"/>
</dbReference>
<evidence type="ECO:0000256" key="8">
    <source>
        <dbReference type="ARBA" id="ARBA00023170"/>
    </source>
</evidence>
<dbReference type="InterPro" id="IPR000719">
    <property type="entry name" value="Prot_kinase_dom"/>
</dbReference>
<keyword evidence="8" id="KW-0675">Receptor</keyword>
<feature type="transmembrane region" description="Helical" evidence="10">
    <location>
        <begin position="265"/>
        <end position="288"/>
    </location>
</feature>
<dbReference type="GO" id="GO:0004672">
    <property type="term" value="F:protein kinase activity"/>
    <property type="evidence" value="ECO:0007669"/>
    <property type="project" value="InterPro"/>
</dbReference>
<dbReference type="InterPro" id="IPR046959">
    <property type="entry name" value="PRK1-6/SRF4-like"/>
</dbReference>
<dbReference type="Gene3D" id="3.30.200.20">
    <property type="entry name" value="Phosphorylase Kinase, domain 1"/>
    <property type="match status" value="1"/>
</dbReference>
<dbReference type="InterPro" id="IPR001611">
    <property type="entry name" value="Leu-rich_rpt"/>
</dbReference>
<keyword evidence="7 10" id="KW-0472">Membrane</keyword>
<keyword evidence="2" id="KW-0433">Leucine-rich repeat</keyword>
<dbReference type="FunFam" id="3.30.200.20:FF:000125">
    <property type="entry name" value="Protein STRUBBELIG-RECEPTOR FAMILY 8"/>
    <property type="match status" value="1"/>
</dbReference>
<dbReference type="SUPFAM" id="SSF56112">
    <property type="entry name" value="Protein kinase-like (PK-like)"/>
    <property type="match status" value="1"/>
</dbReference>
<accession>S8CAS9</accession>
<sequence>VEALMDLYRSLNSSSLLDNWRKEGGDPCQEAWKGVQCLESSIIEIQLQGLGLTGNIEIQFSNFRNLKHLDLSLNNIQGPIPESLPPNVTHLNLAGNRLNQSIPYSLENLKHLHHLNLSHNCLCGSLGDVFKGLVNLKQMDLSFNNFTGDLPLSFTYLTNVTRLFLQSNQFTGSVIFLANLSITELNIEDNHFSGVIPEKFQNIPNLRFGGNKFDRETNYPPWIFPSEMIPYFQNISTPPATNLSAFRSHPSQRPKRITDNKRSKAAALFGAVVGVAMAAAFLALAVVLNRKKLRGSLRCREESMISLPVDEVQDADHVSMASNDSPNVSALGSFLVTTPAHLSNPLTRKTKQTKFSTSNATIGAKAYTVEELREATASFSASNLLGNGSLGSVYRAEFPDGKIRAVKDIKTVPLSIIEERRFLDVIKTAAHLRHPNIVTLIGYCVEQGQHFIVYEYIRNFSLDKALHRSGMSIPWATRLRIALGIARALDHMHSSCVPPIAHSNLKSANVLLDEELAPRVCDCGLSALRPLSTNTVKLKASEMAISDRGYIGPEHVQPGHANTKADVYAFGVLLLELLTRRKPFDISKPKAEQSLVGWASSRLHDTASLRQMVDPSITRTVTSKSLSYFADIVSVCIQSEQEFRPPMCEVVGSLISLLQKLGVIHEADADPFDPSFRSSHTQMFGSPTASFYSV</sequence>
<dbReference type="FunFam" id="1.10.510.10:FF:000479">
    <property type="entry name" value="Leucine-rich repeat receptor-like protein kinase"/>
    <property type="match status" value="1"/>
</dbReference>
<dbReference type="Pfam" id="PF00069">
    <property type="entry name" value="Pkinase"/>
    <property type="match status" value="1"/>
</dbReference>
<dbReference type="Gene3D" id="1.10.510.10">
    <property type="entry name" value="Transferase(Phosphotransferase) domain 1"/>
    <property type="match status" value="1"/>
</dbReference>
<comment type="subcellular location">
    <subcellularLocation>
        <location evidence="1">Membrane</location>
        <topology evidence="1">Single-pass membrane protein</topology>
    </subcellularLocation>
</comment>
<dbReference type="GO" id="GO:0016020">
    <property type="term" value="C:membrane"/>
    <property type="evidence" value="ECO:0007669"/>
    <property type="project" value="UniProtKB-SubCell"/>
</dbReference>
<gene>
    <name evidence="12" type="ORF">M569_10757</name>
</gene>
<evidence type="ECO:0000256" key="5">
    <source>
        <dbReference type="ARBA" id="ARBA00022737"/>
    </source>
</evidence>
<dbReference type="GO" id="GO:0005524">
    <property type="term" value="F:ATP binding"/>
    <property type="evidence" value="ECO:0007669"/>
    <property type="project" value="InterPro"/>
</dbReference>
<keyword evidence="3 10" id="KW-0812">Transmembrane</keyword>
<evidence type="ECO:0000256" key="9">
    <source>
        <dbReference type="ARBA" id="ARBA00023180"/>
    </source>
</evidence>
<proteinExistence type="predicted"/>
<dbReference type="FunFam" id="3.80.10.10:FF:000062">
    <property type="entry name" value="protein STRUBBELIG-RECEPTOR FAMILY 3"/>
    <property type="match status" value="1"/>
</dbReference>
<dbReference type="EMBL" id="AUSU01005085">
    <property type="protein sequence ID" value="EPS64024.1"/>
    <property type="molecule type" value="Genomic_DNA"/>
</dbReference>
<keyword evidence="9" id="KW-0325">Glycoprotein</keyword>
<evidence type="ECO:0000259" key="11">
    <source>
        <dbReference type="PROSITE" id="PS50011"/>
    </source>
</evidence>
<dbReference type="PROSITE" id="PS50011">
    <property type="entry name" value="PROTEIN_KINASE_DOM"/>
    <property type="match status" value="1"/>
</dbReference>
<dbReference type="Proteomes" id="UP000015453">
    <property type="component" value="Unassembled WGS sequence"/>
</dbReference>
<organism evidence="12 13">
    <name type="scientific">Genlisea aurea</name>
    <dbReference type="NCBI Taxonomy" id="192259"/>
    <lineage>
        <taxon>Eukaryota</taxon>
        <taxon>Viridiplantae</taxon>
        <taxon>Streptophyta</taxon>
        <taxon>Embryophyta</taxon>
        <taxon>Tracheophyta</taxon>
        <taxon>Spermatophyta</taxon>
        <taxon>Magnoliopsida</taxon>
        <taxon>eudicotyledons</taxon>
        <taxon>Gunneridae</taxon>
        <taxon>Pentapetalae</taxon>
        <taxon>asterids</taxon>
        <taxon>lamiids</taxon>
        <taxon>Lamiales</taxon>
        <taxon>Lentibulariaceae</taxon>
        <taxon>Genlisea</taxon>
    </lineage>
</organism>
<keyword evidence="6 10" id="KW-1133">Transmembrane helix</keyword>
<dbReference type="InterPro" id="IPR013210">
    <property type="entry name" value="LRR_N_plant-typ"/>
</dbReference>
<keyword evidence="5" id="KW-0677">Repeat</keyword>
<evidence type="ECO:0000256" key="3">
    <source>
        <dbReference type="ARBA" id="ARBA00022692"/>
    </source>
</evidence>
<evidence type="ECO:0000256" key="2">
    <source>
        <dbReference type="ARBA" id="ARBA00022614"/>
    </source>
</evidence>
<evidence type="ECO:0000256" key="4">
    <source>
        <dbReference type="ARBA" id="ARBA00022729"/>
    </source>
</evidence>
<dbReference type="Pfam" id="PF08263">
    <property type="entry name" value="LRRNT_2"/>
    <property type="match status" value="1"/>
</dbReference>
<dbReference type="Gene3D" id="3.80.10.10">
    <property type="entry name" value="Ribonuclease Inhibitor"/>
    <property type="match status" value="1"/>
</dbReference>
<keyword evidence="13" id="KW-1185">Reference proteome</keyword>
<evidence type="ECO:0000256" key="6">
    <source>
        <dbReference type="ARBA" id="ARBA00022989"/>
    </source>
</evidence>
<protein>
    <recommendedName>
        <fullName evidence="11">Protein kinase domain-containing protein</fullName>
    </recommendedName>
</protein>
<evidence type="ECO:0000256" key="10">
    <source>
        <dbReference type="SAM" id="Phobius"/>
    </source>
</evidence>
<dbReference type="PANTHER" id="PTHR48007">
    <property type="entry name" value="LEUCINE-RICH REPEAT RECEPTOR-LIKE PROTEIN KINASE PXC1"/>
    <property type="match status" value="1"/>
</dbReference>
<dbReference type="AlphaFoldDB" id="S8CAS9"/>
<reference evidence="12 13" key="1">
    <citation type="journal article" date="2013" name="BMC Genomics">
        <title>The miniature genome of a carnivorous plant Genlisea aurea contains a low number of genes and short non-coding sequences.</title>
        <authorList>
            <person name="Leushkin E.V."/>
            <person name="Sutormin R.A."/>
            <person name="Nabieva E.R."/>
            <person name="Penin A.A."/>
            <person name="Kondrashov A.S."/>
            <person name="Logacheva M.D."/>
        </authorList>
    </citation>
    <scope>NUCLEOTIDE SEQUENCE [LARGE SCALE GENOMIC DNA]</scope>
</reference>
<dbReference type="InterPro" id="IPR032675">
    <property type="entry name" value="LRR_dom_sf"/>
</dbReference>
<dbReference type="SUPFAM" id="SSF52058">
    <property type="entry name" value="L domain-like"/>
    <property type="match status" value="1"/>
</dbReference>
<evidence type="ECO:0000256" key="7">
    <source>
        <dbReference type="ARBA" id="ARBA00023136"/>
    </source>
</evidence>
<dbReference type="OrthoDB" id="676979at2759"/>